<comment type="similarity">
    <text evidence="1">Belongs to the peptidase C40 family.</text>
</comment>
<dbReference type="InterPro" id="IPR051202">
    <property type="entry name" value="Peptidase_C40"/>
</dbReference>
<dbReference type="AlphaFoldDB" id="A0A7Z2VQJ6"/>
<evidence type="ECO:0000256" key="5">
    <source>
        <dbReference type="SAM" id="SignalP"/>
    </source>
</evidence>
<gene>
    <name evidence="7" type="ORF">HH215_31825</name>
</gene>
<evidence type="ECO:0000256" key="4">
    <source>
        <dbReference type="ARBA" id="ARBA00022807"/>
    </source>
</evidence>
<keyword evidence="5" id="KW-0732">Signal</keyword>
<dbReference type="InterPro" id="IPR000064">
    <property type="entry name" value="NLP_P60_dom"/>
</dbReference>
<dbReference type="GO" id="GO:0008234">
    <property type="term" value="F:cysteine-type peptidase activity"/>
    <property type="evidence" value="ECO:0007669"/>
    <property type="project" value="UniProtKB-KW"/>
</dbReference>
<evidence type="ECO:0000259" key="6">
    <source>
        <dbReference type="PROSITE" id="PS51935"/>
    </source>
</evidence>
<sequence length="168" mass="18486">MKKFVLSLFSFVLVIAFSGGSVFASQNDLNKAIDEVVGTPYKWGGTTTSGFDCSGFILYIFNQYETKLPRTSSSQSKIGEKVEKDDLRLGDLVFFNTSGKGVSHAGIYVGDGQFAHSSSSKGVRISKLSDKYYAKRYVTARRVVSGENYADMINEGHESEDDSQVLEE</sequence>
<evidence type="ECO:0000256" key="1">
    <source>
        <dbReference type="ARBA" id="ARBA00007074"/>
    </source>
</evidence>
<dbReference type="Pfam" id="PF00877">
    <property type="entry name" value="NLPC_P60"/>
    <property type="match status" value="1"/>
</dbReference>
<keyword evidence="4" id="KW-0788">Thiol protease</keyword>
<dbReference type="EMBL" id="CP051680">
    <property type="protein sequence ID" value="QJD87314.1"/>
    <property type="molecule type" value="Genomic_DNA"/>
</dbReference>
<evidence type="ECO:0000256" key="2">
    <source>
        <dbReference type="ARBA" id="ARBA00022670"/>
    </source>
</evidence>
<dbReference type="GO" id="GO:0006508">
    <property type="term" value="P:proteolysis"/>
    <property type="evidence" value="ECO:0007669"/>
    <property type="project" value="UniProtKB-KW"/>
</dbReference>
<feature type="domain" description="NlpC/P60" evidence="6">
    <location>
        <begin position="23"/>
        <end position="144"/>
    </location>
</feature>
<evidence type="ECO:0000256" key="3">
    <source>
        <dbReference type="ARBA" id="ARBA00022801"/>
    </source>
</evidence>
<dbReference type="RefSeq" id="WP_169283559.1">
    <property type="nucleotide sequence ID" value="NZ_CP051680.1"/>
</dbReference>
<feature type="chain" id="PRO_5031073892" evidence="5">
    <location>
        <begin position="25"/>
        <end position="168"/>
    </location>
</feature>
<feature type="signal peptide" evidence="5">
    <location>
        <begin position="1"/>
        <end position="24"/>
    </location>
</feature>
<keyword evidence="2" id="KW-0645">Protease</keyword>
<keyword evidence="8" id="KW-1185">Reference proteome</keyword>
<name>A0A7Z2VQJ6_9BACL</name>
<reference evidence="7 8" key="1">
    <citation type="submission" date="2020-04" db="EMBL/GenBank/DDBJ databases">
        <title>Genome sequencing of novel species.</title>
        <authorList>
            <person name="Heo J."/>
            <person name="Kim S.-J."/>
            <person name="Kim J.-S."/>
            <person name="Hong S.-B."/>
            <person name="Kwon S.-W."/>
        </authorList>
    </citation>
    <scope>NUCLEOTIDE SEQUENCE [LARGE SCALE GENOMIC DNA]</scope>
    <source>
        <strain evidence="7 8">MFER-1</strain>
    </source>
</reference>
<evidence type="ECO:0000313" key="8">
    <source>
        <dbReference type="Proteomes" id="UP000502248"/>
    </source>
</evidence>
<dbReference type="Proteomes" id="UP000502248">
    <property type="component" value="Chromosome"/>
</dbReference>
<dbReference type="KEGG" id="cheb:HH215_31825"/>
<proteinExistence type="inferred from homology"/>
<dbReference type="PANTHER" id="PTHR47053:SF1">
    <property type="entry name" value="MUREIN DD-ENDOPEPTIDASE MEPH-RELATED"/>
    <property type="match status" value="1"/>
</dbReference>
<dbReference type="Gene3D" id="3.90.1720.10">
    <property type="entry name" value="endopeptidase domain like (from Nostoc punctiforme)"/>
    <property type="match status" value="1"/>
</dbReference>
<protein>
    <submittedName>
        <fullName evidence="7">C40 family peptidase</fullName>
    </submittedName>
</protein>
<evidence type="ECO:0000313" key="7">
    <source>
        <dbReference type="EMBL" id="QJD87314.1"/>
    </source>
</evidence>
<dbReference type="InterPro" id="IPR038765">
    <property type="entry name" value="Papain-like_cys_pep_sf"/>
</dbReference>
<dbReference type="SUPFAM" id="SSF54001">
    <property type="entry name" value="Cysteine proteinases"/>
    <property type="match status" value="1"/>
</dbReference>
<dbReference type="PROSITE" id="PS51935">
    <property type="entry name" value="NLPC_P60"/>
    <property type="match status" value="1"/>
</dbReference>
<dbReference type="PANTHER" id="PTHR47053">
    <property type="entry name" value="MUREIN DD-ENDOPEPTIDASE MEPH-RELATED"/>
    <property type="match status" value="1"/>
</dbReference>
<organism evidence="7 8">
    <name type="scientific">Cohnella herbarum</name>
    <dbReference type="NCBI Taxonomy" id="2728023"/>
    <lineage>
        <taxon>Bacteria</taxon>
        <taxon>Bacillati</taxon>
        <taxon>Bacillota</taxon>
        <taxon>Bacilli</taxon>
        <taxon>Bacillales</taxon>
        <taxon>Paenibacillaceae</taxon>
        <taxon>Cohnella</taxon>
    </lineage>
</organism>
<accession>A0A7Z2VQJ6</accession>
<keyword evidence="3" id="KW-0378">Hydrolase</keyword>